<name>A0A1B0ASJ8_9MUSC</name>
<evidence type="ECO:0000256" key="1">
    <source>
        <dbReference type="SAM" id="Phobius"/>
    </source>
</evidence>
<evidence type="ECO:0000313" key="3">
    <source>
        <dbReference type="Proteomes" id="UP000092460"/>
    </source>
</evidence>
<dbReference type="AlphaFoldDB" id="A0A1B0ASJ8"/>
<dbReference type="EMBL" id="JXJN01002841">
    <property type="status" value="NOT_ANNOTATED_CDS"/>
    <property type="molecule type" value="Genomic_DNA"/>
</dbReference>
<sequence>MNGSETIELEKLNMSLLKHVRCVRYLRISIVVLIAVHVKQCCPNAVFSAIQVVVKTIYVIEAHFPQSLKTKEALLGSIYFIMPILYATHLLYWWTHQVTVTNLSKVYHLGTSRKNLMLDSKENGKEILRAATKTETKLKCDKILITGNDEQTFKIFVTISKKNIYVIQPNKETTSSFLPINRCICKIVIAVQVKNLYLFYVKCNDTDWIICDYRYLALFRFSFEINTMDYRTDKPFASTETIKFFANRKDFVNLTGNTPAVRLILAFTRTNKFMAKKYWQWKNVLPTISIHKRVPCVIM</sequence>
<keyword evidence="1" id="KW-1133">Transmembrane helix</keyword>
<reference evidence="3" key="1">
    <citation type="submission" date="2015-01" db="EMBL/GenBank/DDBJ databases">
        <authorList>
            <person name="Aksoy S."/>
            <person name="Warren W."/>
            <person name="Wilson R.K."/>
        </authorList>
    </citation>
    <scope>NUCLEOTIDE SEQUENCE [LARGE SCALE GENOMIC DNA]</scope>
    <source>
        <strain evidence="3">IAEA</strain>
    </source>
</reference>
<dbReference type="Proteomes" id="UP000092460">
    <property type="component" value="Unassembled WGS sequence"/>
</dbReference>
<organism evidence="2 3">
    <name type="scientific">Glossina palpalis gambiensis</name>
    <dbReference type="NCBI Taxonomy" id="67801"/>
    <lineage>
        <taxon>Eukaryota</taxon>
        <taxon>Metazoa</taxon>
        <taxon>Ecdysozoa</taxon>
        <taxon>Arthropoda</taxon>
        <taxon>Hexapoda</taxon>
        <taxon>Insecta</taxon>
        <taxon>Pterygota</taxon>
        <taxon>Neoptera</taxon>
        <taxon>Endopterygota</taxon>
        <taxon>Diptera</taxon>
        <taxon>Brachycera</taxon>
        <taxon>Muscomorpha</taxon>
        <taxon>Hippoboscoidea</taxon>
        <taxon>Glossinidae</taxon>
        <taxon>Glossina</taxon>
    </lineage>
</organism>
<dbReference type="VEuPathDB" id="VectorBase:GPPI007086"/>
<accession>A0A1B0ASJ8</accession>
<keyword evidence="1" id="KW-0472">Membrane</keyword>
<feature type="transmembrane region" description="Helical" evidence="1">
    <location>
        <begin position="73"/>
        <end position="94"/>
    </location>
</feature>
<protein>
    <submittedName>
        <fullName evidence="2">Uncharacterized protein</fullName>
    </submittedName>
</protein>
<dbReference type="EMBL" id="JXJN01002840">
    <property type="status" value="NOT_ANNOTATED_CDS"/>
    <property type="molecule type" value="Genomic_DNA"/>
</dbReference>
<dbReference type="EnsemblMetazoa" id="GPPI007086-RA">
    <property type="protein sequence ID" value="GPPI007086-PA"/>
    <property type="gene ID" value="GPPI007086"/>
</dbReference>
<evidence type="ECO:0000313" key="2">
    <source>
        <dbReference type="EnsemblMetazoa" id="GPPI007086-PA"/>
    </source>
</evidence>
<keyword evidence="3" id="KW-1185">Reference proteome</keyword>
<keyword evidence="1" id="KW-0812">Transmembrane</keyword>
<reference evidence="2" key="2">
    <citation type="submission" date="2020-05" db="UniProtKB">
        <authorList>
            <consortium name="EnsemblMetazoa"/>
        </authorList>
    </citation>
    <scope>IDENTIFICATION</scope>
    <source>
        <strain evidence="2">IAEA</strain>
    </source>
</reference>
<proteinExistence type="predicted"/>